<dbReference type="Proteomes" id="UP001321749">
    <property type="component" value="Unassembled WGS sequence"/>
</dbReference>
<evidence type="ECO:0000256" key="1">
    <source>
        <dbReference type="SAM" id="MobiDB-lite"/>
    </source>
</evidence>
<organism evidence="4 5">
    <name type="scientific">Cladorrhinum samala</name>
    <dbReference type="NCBI Taxonomy" id="585594"/>
    <lineage>
        <taxon>Eukaryota</taxon>
        <taxon>Fungi</taxon>
        <taxon>Dikarya</taxon>
        <taxon>Ascomycota</taxon>
        <taxon>Pezizomycotina</taxon>
        <taxon>Sordariomycetes</taxon>
        <taxon>Sordariomycetidae</taxon>
        <taxon>Sordariales</taxon>
        <taxon>Podosporaceae</taxon>
        <taxon>Cladorrhinum</taxon>
    </lineage>
</organism>
<feature type="domain" description="DUF8212" evidence="3">
    <location>
        <begin position="224"/>
        <end position="248"/>
    </location>
</feature>
<accession>A0AAV9HQT5</accession>
<feature type="region of interest" description="Disordered" evidence="1">
    <location>
        <begin position="403"/>
        <end position="438"/>
    </location>
</feature>
<protein>
    <submittedName>
        <fullName evidence="4">Vegetative incompatibility protein HET-E-1</fullName>
    </submittedName>
</protein>
<name>A0AAV9HQT5_9PEZI</name>
<feature type="domain" description="Heterokaryon incompatibility" evidence="2">
    <location>
        <begin position="25"/>
        <end position="114"/>
    </location>
</feature>
<evidence type="ECO:0000313" key="4">
    <source>
        <dbReference type="EMBL" id="KAK4463247.1"/>
    </source>
</evidence>
<dbReference type="Pfam" id="PF26640">
    <property type="entry name" value="DUF8212"/>
    <property type="match status" value="1"/>
</dbReference>
<dbReference type="EMBL" id="MU864962">
    <property type="protein sequence ID" value="KAK4463247.1"/>
    <property type="molecule type" value="Genomic_DNA"/>
</dbReference>
<dbReference type="PANTHER" id="PTHR10622:SF10">
    <property type="entry name" value="HET DOMAIN-CONTAINING PROTEIN"/>
    <property type="match status" value="1"/>
</dbReference>
<evidence type="ECO:0000313" key="5">
    <source>
        <dbReference type="Proteomes" id="UP001321749"/>
    </source>
</evidence>
<evidence type="ECO:0000259" key="2">
    <source>
        <dbReference type="Pfam" id="PF06985"/>
    </source>
</evidence>
<proteinExistence type="predicted"/>
<feature type="region of interest" description="Disordered" evidence="1">
    <location>
        <begin position="327"/>
        <end position="367"/>
    </location>
</feature>
<reference evidence="4" key="1">
    <citation type="journal article" date="2023" name="Mol. Phylogenet. Evol.">
        <title>Genome-scale phylogeny and comparative genomics of the fungal order Sordariales.</title>
        <authorList>
            <person name="Hensen N."/>
            <person name="Bonometti L."/>
            <person name="Westerberg I."/>
            <person name="Brannstrom I.O."/>
            <person name="Guillou S."/>
            <person name="Cros-Aarteil S."/>
            <person name="Calhoun S."/>
            <person name="Haridas S."/>
            <person name="Kuo A."/>
            <person name="Mondo S."/>
            <person name="Pangilinan J."/>
            <person name="Riley R."/>
            <person name="LaButti K."/>
            <person name="Andreopoulos B."/>
            <person name="Lipzen A."/>
            <person name="Chen C."/>
            <person name="Yan M."/>
            <person name="Daum C."/>
            <person name="Ng V."/>
            <person name="Clum A."/>
            <person name="Steindorff A."/>
            <person name="Ohm R.A."/>
            <person name="Martin F."/>
            <person name="Silar P."/>
            <person name="Natvig D.O."/>
            <person name="Lalanne C."/>
            <person name="Gautier V."/>
            <person name="Ament-Velasquez S.L."/>
            <person name="Kruys A."/>
            <person name="Hutchinson M.I."/>
            <person name="Powell A.J."/>
            <person name="Barry K."/>
            <person name="Miller A.N."/>
            <person name="Grigoriev I.V."/>
            <person name="Debuchy R."/>
            <person name="Gladieux P."/>
            <person name="Hiltunen Thoren M."/>
            <person name="Johannesson H."/>
        </authorList>
    </citation>
    <scope>NUCLEOTIDE SEQUENCE</scope>
    <source>
        <strain evidence="4">PSN324</strain>
    </source>
</reference>
<dbReference type="Pfam" id="PF06985">
    <property type="entry name" value="HET"/>
    <property type="match status" value="1"/>
</dbReference>
<gene>
    <name evidence="4" type="ORF">QBC42DRAFT_70531</name>
</gene>
<evidence type="ECO:0000259" key="3">
    <source>
        <dbReference type="Pfam" id="PF26640"/>
    </source>
</evidence>
<dbReference type="InterPro" id="IPR058525">
    <property type="entry name" value="DUF8212"/>
</dbReference>
<keyword evidence="5" id="KW-1185">Reference proteome</keyword>
<dbReference type="AlphaFoldDB" id="A0AAV9HQT5"/>
<reference evidence="4" key="2">
    <citation type="submission" date="2023-06" db="EMBL/GenBank/DDBJ databases">
        <authorList>
            <consortium name="Lawrence Berkeley National Laboratory"/>
            <person name="Mondo S.J."/>
            <person name="Hensen N."/>
            <person name="Bonometti L."/>
            <person name="Westerberg I."/>
            <person name="Brannstrom I.O."/>
            <person name="Guillou S."/>
            <person name="Cros-Aarteil S."/>
            <person name="Calhoun S."/>
            <person name="Haridas S."/>
            <person name="Kuo A."/>
            <person name="Pangilinan J."/>
            <person name="Riley R."/>
            <person name="Labutti K."/>
            <person name="Andreopoulos B."/>
            <person name="Lipzen A."/>
            <person name="Chen C."/>
            <person name="Yanf M."/>
            <person name="Daum C."/>
            <person name="Ng V."/>
            <person name="Clum A."/>
            <person name="Steindorff A."/>
            <person name="Ohm R."/>
            <person name="Martin F."/>
            <person name="Silar P."/>
            <person name="Natvig D."/>
            <person name="Lalanne C."/>
            <person name="Gautier V."/>
            <person name="Ament-Velasquez S.L."/>
            <person name="Kruys A."/>
            <person name="Hutchinson M.I."/>
            <person name="Powell A.J."/>
            <person name="Barry K."/>
            <person name="Miller A.N."/>
            <person name="Grigoriev I.V."/>
            <person name="Debuchy R."/>
            <person name="Gladieux P."/>
            <person name="Thoren M.H."/>
            <person name="Johannesson H."/>
        </authorList>
    </citation>
    <scope>NUCLEOTIDE SEQUENCE</scope>
    <source>
        <strain evidence="4">PSN324</strain>
    </source>
</reference>
<dbReference type="PANTHER" id="PTHR10622">
    <property type="entry name" value="HET DOMAIN-CONTAINING PROTEIN"/>
    <property type="match status" value="1"/>
</dbReference>
<comment type="caution">
    <text evidence="4">The sequence shown here is derived from an EMBL/GenBank/DDBJ whole genome shotgun (WGS) entry which is preliminary data.</text>
</comment>
<sequence length="720" mass="81807">MRLLNVKNLQFEQFFGEARNGIPPYAILSHTWGAEEVTYNDHVEGRGPEKSGFDKIRGCARLADAEGFRYIWIDTCCIDKSSSVELSEAINSMFQWYRDAAICYAFLSDVPSSEDPAQDGSSFARSRWFTRAWTLQELLAPAEVIFVGSDWREIGTKKSLGQLVSRITCVSEQALEERRWPEYSVAQKMSWAVGRQATRPEDEAYCLMGLFDVNMPMLYGEGRKAFARLQEEILKQSNDQSIFAWSYPEDKQSHTQFSGLFAPSPDCFRHVSRVDILPFGRGEEYENPFQLVHHLVRINMKVIDKVQGLGVQQTQEGPVKFHVAEVDQDGRRQRFTSPRGALRENLKRQRQESPVDEDETEVKRSKRPSLCIPEITIEVEEATEEAPFDPLSKSPINYRRRRMSDSNFFDGPRRSEGTDIDISDDGNTRNSPPPPPSPEQWRWYIYEPVIVVPLRCHVNGKRLAILLSRGITRARDGLLARLHNPSLVTINTPSESQLSSITSYVHMSAPLAPEVHRWRNTRWPEIKFASVISTGFAPQSNWGPNWDLDASGTALIPRGYTYGQQGIDAPEYAPLVMFYRIPADNTTPTVFVVSIPIFEVSELVCEVCVLSDTTQRSLGEMEYDLYTYNLASLRQAKVPLGNGEFLVLRYRQGSGVSYVVLSVEELPDQANAVRTGLVSRDMTKTAWLNQRLFPMLRSLKRSLAEASKLESELEPTKLDE</sequence>
<dbReference type="InterPro" id="IPR010730">
    <property type="entry name" value="HET"/>
</dbReference>
<feature type="compositionally biased region" description="Basic and acidic residues" evidence="1">
    <location>
        <begin position="341"/>
        <end position="353"/>
    </location>
</feature>